<dbReference type="RefSeq" id="WP_379516163.1">
    <property type="nucleotide sequence ID" value="NZ_JBHSPA010000027.1"/>
</dbReference>
<dbReference type="InterPro" id="IPR036388">
    <property type="entry name" value="WH-like_DNA-bd_sf"/>
</dbReference>
<dbReference type="PROSITE" id="PS50995">
    <property type="entry name" value="HTH_MARR_2"/>
    <property type="match status" value="1"/>
</dbReference>
<dbReference type="PANTHER" id="PTHR33164">
    <property type="entry name" value="TRANSCRIPTIONAL REGULATOR, MARR FAMILY"/>
    <property type="match status" value="1"/>
</dbReference>
<dbReference type="Gene3D" id="1.10.10.10">
    <property type="entry name" value="Winged helix-like DNA-binding domain superfamily/Winged helix DNA-binding domain"/>
    <property type="match status" value="1"/>
</dbReference>
<dbReference type="PRINTS" id="PR00598">
    <property type="entry name" value="HTHMARR"/>
</dbReference>
<dbReference type="Proteomes" id="UP001596058">
    <property type="component" value="Unassembled WGS sequence"/>
</dbReference>
<protein>
    <submittedName>
        <fullName evidence="3">MarR family winged helix-turn-helix transcriptional regulator</fullName>
    </submittedName>
</protein>
<reference evidence="4" key="1">
    <citation type="journal article" date="2019" name="Int. J. Syst. Evol. Microbiol.">
        <title>The Global Catalogue of Microorganisms (GCM) 10K type strain sequencing project: providing services to taxonomists for standard genome sequencing and annotation.</title>
        <authorList>
            <consortium name="The Broad Institute Genomics Platform"/>
            <consortium name="The Broad Institute Genome Sequencing Center for Infectious Disease"/>
            <person name="Wu L."/>
            <person name="Ma J."/>
        </authorList>
    </citation>
    <scope>NUCLEOTIDE SEQUENCE [LARGE SCALE GENOMIC DNA]</scope>
    <source>
        <strain evidence="4">CCUG 53903</strain>
    </source>
</reference>
<dbReference type="Pfam" id="PF12802">
    <property type="entry name" value="MarR_2"/>
    <property type="match status" value="1"/>
</dbReference>
<feature type="domain" description="HTH marR-type" evidence="2">
    <location>
        <begin position="1"/>
        <end position="142"/>
    </location>
</feature>
<proteinExistence type="predicted"/>
<dbReference type="InterPro" id="IPR036390">
    <property type="entry name" value="WH_DNA-bd_sf"/>
</dbReference>
<sequence length="148" mass="15604">MNRVKATSLPGTLSFRFGILGAMVTDLFVAALGPLDLKPKHVGMLVLLDTGGPAAQLEIARTMGVAPSLVVSLADHLEKLGAIQRVRDAADRRRQVLSLTDQGRDLLAAGLAAANRLDADLAEPLSEQDRKELGRILGILAAEAGLPH</sequence>
<dbReference type="EMBL" id="JBHSPA010000027">
    <property type="protein sequence ID" value="MFC5826648.1"/>
    <property type="molecule type" value="Genomic_DNA"/>
</dbReference>
<feature type="transmembrane region" description="Helical" evidence="1">
    <location>
        <begin position="15"/>
        <end position="35"/>
    </location>
</feature>
<evidence type="ECO:0000313" key="3">
    <source>
        <dbReference type="EMBL" id="MFC5826648.1"/>
    </source>
</evidence>
<dbReference type="PANTHER" id="PTHR33164:SF95">
    <property type="entry name" value="TRANSCRIPTIONAL REGULATOR"/>
    <property type="match status" value="1"/>
</dbReference>
<organism evidence="3 4">
    <name type="scientific">Nonomuraea insulae</name>
    <dbReference type="NCBI Taxonomy" id="1616787"/>
    <lineage>
        <taxon>Bacteria</taxon>
        <taxon>Bacillati</taxon>
        <taxon>Actinomycetota</taxon>
        <taxon>Actinomycetes</taxon>
        <taxon>Streptosporangiales</taxon>
        <taxon>Streptosporangiaceae</taxon>
        <taxon>Nonomuraea</taxon>
    </lineage>
</organism>
<dbReference type="InterPro" id="IPR039422">
    <property type="entry name" value="MarR/SlyA-like"/>
</dbReference>
<accession>A0ABW1CLW7</accession>
<gene>
    <name evidence="3" type="ORF">ACFPZ3_22490</name>
</gene>
<evidence type="ECO:0000259" key="2">
    <source>
        <dbReference type="PROSITE" id="PS50995"/>
    </source>
</evidence>
<evidence type="ECO:0000313" key="4">
    <source>
        <dbReference type="Proteomes" id="UP001596058"/>
    </source>
</evidence>
<keyword evidence="4" id="KW-1185">Reference proteome</keyword>
<keyword evidence="1" id="KW-1133">Transmembrane helix</keyword>
<comment type="caution">
    <text evidence="3">The sequence shown here is derived from an EMBL/GenBank/DDBJ whole genome shotgun (WGS) entry which is preliminary data.</text>
</comment>
<dbReference type="SMART" id="SM00347">
    <property type="entry name" value="HTH_MARR"/>
    <property type="match status" value="1"/>
</dbReference>
<name>A0ABW1CLW7_9ACTN</name>
<dbReference type="InterPro" id="IPR000835">
    <property type="entry name" value="HTH_MarR-typ"/>
</dbReference>
<keyword evidence="1" id="KW-0472">Membrane</keyword>
<keyword evidence="1" id="KW-0812">Transmembrane</keyword>
<dbReference type="SUPFAM" id="SSF46785">
    <property type="entry name" value="Winged helix' DNA-binding domain"/>
    <property type="match status" value="1"/>
</dbReference>
<evidence type="ECO:0000256" key="1">
    <source>
        <dbReference type="SAM" id="Phobius"/>
    </source>
</evidence>